<reference evidence="11" key="1">
    <citation type="submission" date="2022-03" db="EMBL/GenBank/DDBJ databases">
        <title>Genome Identification and Characterization of new species Bdellovibrio reynosense LBG001 sp. nov. from a Mexico soil sample.</title>
        <authorList>
            <person name="Camilli A."/>
            <person name="Ajao Y."/>
            <person name="Guo X."/>
        </authorList>
    </citation>
    <scope>NUCLEOTIDE SEQUENCE</scope>
    <source>
        <strain evidence="11">LBG001</strain>
    </source>
</reference>
<evidence type="ECO:0000256" key="6">
    <source>
        <dbReference type="ARBA" id="ARBA00023163"/>
    </source>
</evidence>
<keyword evidence="12" id="KW-1185">Reference proteome</keyword>
<dbReference type="Gene3D" id="4.10.520.10">
    <property type="entry name" value="IHF-like DNA-binding proteins"/>
    <property type="match status" value="1"/>
</dbReference>
<dbReference type="InterPro" id="IPR005684">
    <property type="entry name" value="IHF_alpha"/>
</dbReference>
<evidence type="ECO:0000256" key="7">
    <source>
        <dbReference type="ARBA" id="ARBA00023172"/>
    </source>
</evidence>
<evidence type="ECO:0000256" key="1">
    <source>
        <dbReference type="ARBA" id="ARBA00010529"/>
    </source>
</evidence>
<sequence length="120" mass="13452">MAGQNLGKSTVTKADIVENVYQKIGFSKKEASELVELVFDSLKDVLQNGEKVKISGFGNFVVRGKNERIGRNPQTGEQIKISARRVLTFRPSQVLKAMLNGEEYAHLTDEDDDDDYDDNE</sequence>
<dbReference type="NCBIfam" id="NF001401">
    <property type="entry name" value="PRK00285.1"/>
    <property type="match status" value="1"/>
</dbReference>
<protein>
    <recommendedName>
        <fullName evidence="2 8">Integration host factor subunit alpha</fullName>
        <shortName evidence="8">IHF-alpha</shortName>
    </recommendedName>
</protein>
<dbReference type="PANTHER" id="PTHR33175:SF2">
    <property type="entry name" value="INTEGRATION HOST FACTOR SUBUNIT ALPHA"/>
    <property type="match status" value="1"/>
</dbReference>
<dbReference type="PROSITE" id="PS00045">
    <property type="entry name" value="HISTONE_LIKE"/>
    <property type="match status" value="1"/>
</dbReference>
<accession>A0ABY4CF40</accession>
<evidence type="ECO:0000256" key="4">
    <source>
        <dbReference type="ARBA" id="ARBA00023015"/>
    </source>
</evidence>
<keyword evidence="6 8" id="KW-0804">Transcription</keyword>
<evidence type="ECO:0000313" key="12">
    <source>
        <dbReference type="Proteomes" id="UP000830116"/>
    </source>
</evidence>
<evidence type="ECO:0000256" key="9">
    <source>
        <dbReference type="RuleBase" id="RU003939"/>
    </source>
</evidence>
<keyword evidence="7 8" id="KW-0233">DNA recombination</keyword>
<evidence type="ECO:0000256" key="3">
    <source>
        <dbReference type="ARBA" id="ARBA00022845"/>
    </source>
</evidence>
<dbReference type="EMBL" id="CP093442">
    <property type="protein sequence ID" value="UOF02281.1"/>
    <property type="molecule type" value="Genomic_DNA"/>
</dbReference>
<dbReference type="Proteomes" id="UP000830116">
    <property type="component" value="Chromosome"/>
</dbReference>
<dbReference type="Pfam" id="PF00216">
    <property type="entry name" value="Bac_DNA_binding"/>
    <property type="match status" value="1"/>
</dbReference>
<comment type="subunit">
    <text evidence="8 10">Heterodimer of an alpha and a beta chain.</text>
</comment>
<evidence type="ECO:0000313" key="11">
    <source>
        <dbReference type="EMBL" id="UOF02281.1"/>
    </source>
</evidence>
<name>A0ABY4CF40_9BACT</name>
<keyword evidence="5 8" id="KW-0238">DNA-binding</keyword>
<gene>
    <name evidence="8" type="primary">ihfA</name>
    <name evidence="8" type="synonym">himA</name>
    <name evidence="11" type="ORF">MNR06_04870</name>
</gene>
<comment type="similarity">
    <text evidence="1 8 9">Belongs to the bacterial histone-like protein family.</text>
</comment>
<evidence type="ECO:0000256" key="2">
    <source>
        <dbReference type="ARBA" id="ARBA00018329"/>
    </source>
</evidence>
<evidence type="ECO:0000256" key="10">
    <source>
        <dbReference type="RuleBase" id="RU004485"/>
    </source>
</evidence>
<dbReference type="PANTHER" id="PTHR33175">
    <property type="entry name" value="DNA-BINDING PROTEIN HU"/>
    <property type="match status" value="1"/>
</dbReference>
<dbReference type="SUPFAM" id="SSF47729">
    <property type="entry name" value="IHF-like DNA-binding proteins"/>
    <property type="match status" value="1"/>
</dbReference>
<dbReference type="InterPro" id="IPR020816">
    <property type="entry name" value="Histone-like_DNA-bd_CS"/>
</dbReference>
<dbReference type="HAMAP" id="MF_00380">
    <property type="entry name" value="IHF_alpha"/>
    <property type="match status" value="1"/>
</dbReference>
<evidence type="ECO:0000256" key="5">
    <source>
        <dbReference type="ARBA" id="ARBA00023125"/>
    </source>
</evidence>
<dbReference type="InterPro" id="IPR010992">
    <property type="entry name" value="IHF-like_DNA-bd_dom_sf"/>
</dbReference>
<dbReference type="SMART" id="SM00411">
    <property type="entry name" value="BHL"/>
    <property type="match status" value="1"/>
</dbReference>
<dbReference type="InterPro" id="IPR000119">
    <property type="entry name" value="Hist_DNA-bd"/>
</dbReference>
<dbReference type="NCBIfam" id="TIGR00987">
    <property type="entry name" value="himA"/>
    <property type="match status" value="1"/>
</dbReference>
<dbReference type="PRINTS" id="PR01727">
    <property type="entry name" value="DNABINDINGHU"/>
</dbReference>
<comment type="function">
    <text evidence="8 10">This protein is one of the two subunits of integration host factor, a specific DNA-binding protein that functions in genetic recombination as well as in transcriptional and translational control.</text>
</comment>
<proteinExistence type="inferred from homology"/>
<dbReference type="CDD" id="cd13835">
    <property type="entry name" value="IHF_A"/>
    <property type="match status" value="1"/>
</dbReference>
<evidence type="ECO:0000256" key="8">
    <source>
        <dbReference type="HAMAP-Rule" id="MF_00380"/>
    </source>
</evidence>
<organism evidence="11 12">
    <name type="scientific">Bdellovibrio reynosensis</name>
    <dbReference type="NCBI Taxonomy" id="2835041"/>
    <lineage>
        <taxon>Bacteria</taxon>
        <taxon>Pseudomonadati</taxon>
        <taxon>Bdellovibrionota</taxon>
        <taxon>Bdellovibrionia</taxon>
        <taxon>Bdellovibrionales</taxon>
        <taxon>Pseudobdellovibrionaceae</taxon>
        <taxon>Bdellovibrio</taxon>
    </lineage>
</organism>
<keyword evidence="3 8" id="KW-0810">Translation regulation</keyword>
<keyword evidence="4 8" id="KW-0805">Transcription regulation</keyword>